<organism evidence="2 3">
    <name type="scientific">Noviluteimonas gilva</name>
    <dbReference type="NCBI Taxonomy" id="2682097"/>
    <lineage>
        <taxon>Bacteria</taxon>
        <taxon>Pseudomonadati</taxon>
        <taxon>Pseudomonadota</taxon>
        <taxon>Gammaproteobacteria</taxon>
        <taxon>Lysobacterales</taxon>
        <taxon>Lysobacteraceae</taxon>
        <taxon>Noviluteimonas</taxon>
    </lineage>
</organism>
<gene>
    <name evidence="2" type="ORF">GN331_14810</name>
</gene>
<dbReference type="RefSeq" id="WP_156643068.1">
    <property type="nucleotide sequence ID" value="NZ_WOXT01000005.1"/>
</dbReference>
<dbReference type="Proteomes" id="UP000479692">
    <property type="component" value="Unassembled WGS sequence"/>
</dbReference>
<protein>
    <recommendedName>
        <fullName evidence="4">DUF5666 domain-containing protein</fullName>
    </recommendedName>
</protein>
<keyword evidence="1" id="KW-0732">Signal</keyword>
<dbReference type="AlphaFoldDB" id="A0A7C9HNN0"/>
<proteinExistence type="predicted"/>
<reference evidence="2 3" key="1">
    <citation type="submission" date="2019-12" db="EMBL/GenBank/DDBJ databases">
        <authorList>
            <person name="Xu J."/>
        </authorList>
    </citation>
    <scope>NUCLEOTIDE SEQUENCE [LARGE SCALE GENOMIC DNA]</scope>
    <source>
        <strain evidence="2 3">HX-5-24</strain>
    </source>
</reference>
<sequence>MDYRNALRPTLIAACLTLVLALPAFAQEAQTTAAPRTMEQTIEKTATVTAVDKAKREVTLKTEDGQSQTIVVDPEVKRFDEVAVGDTVRAKYTVGITSELRAATEEEKKDPLVAVEGGGRASTDQAPAAGVARMFRVVATIEAIDRAAQTVTLKGPEGNYVTVKVEDPALLAKPKIGDTVVITAAESVVLSLEKTDKK</sequence>
<evidence type="ECO:0000256" key="1">
    <source>
        <dbReference type="SAM" id="SignalP"/>
    </source>
</evidence>
<evidence type="ECO:0000313" key="3">
    <source>
        <dbReference type="Proteomes" id="UP000479692"/>
    </source>
</evidence>
<keyword evidence="3" id="KW-1185">Reference proteome</keyword>
<accession>A0A7C9HNN0</accession>
<name>A0A7C9HNN0_9GAMM</name>
<evidence type="ECO:0008006" key="4">
    <source>
        <dbReference type="Google" id="ProtNLM"/>
    </source>
</evidence>
<feature type="signal peptide" evidence="1">
    <location>
        <begin position="1"/>
        <end position="26"/>
    </location>
</feature>
<evidence type="ECO:0000313" key="2">
    <source>
        <dbReference type="EMBL" id="MUV15475.1"/>
    </source>
</evidence>
<comment type="caution">
    <text evidence="2">The sequence shown here is derived from an EMBL/GenBank/DDBJ whole genome shotgun (WGS) entry which is preliminary data.</text>
</comment>
<feature type="chain" id="PRO_5028942185" description="DUF5666 domain-containing protein" evidence="1">
    <location>
        <begin position="27"/>
        <end position="198"/>
    </location>
</feature>
<dbReference type="EMBL" id="WOXT01000005">
    <property type="protein sequence ID" value="MUV15475.1"/>
    <property type="molecule type" value="Genomic_DNA"/>
</dbReference>